<organism evidence="1 2">
    <name type="scientific">Undibacterium jejuense</name>
    <dbReference type="NCBI Taxonomy" id="1344949"/>
    <lineage>
        <taxon>Bacteria</taxon>
        <taxon>Pseudomonadati</taxon>
        <taxon>Pseudomonadota</taxon>
        <taxon>Betaproteobacteria</taxon>
        <taxon>Burkholderiales</taxon>
        <taxon>Oxalobacteraceae</taxon>
        <taxon>Undibacterium</taxon>
    </lineage>
</organism>
<proteinExistence type="predicted"/>
<evidence type="ECO:0000313" key="2">
    <source>
        <dbReference type="Proteomes" id="UP000634011"/>
    </source>
</evidence>
<protein>
    <submittedName>
        <fullName evidence="1">Uncharacterized protein</fullName>
    </submittedName>
</protein>
<dbReference type="AlphaFoldDB" id="A0A923HNZ0"/>
<reference evidence="1" key="1">
    <citation type="submission" date="2020-08" db="EMBL/GenBank/DDBJ databases">
        <title>Novel species isolated from subtropical streams in China.</title>
        <authorList>
            <person name="Lu H."/>
        </authorList>
    </citation>
    <scope>NUCLEOTIDE SEQUENCE</scope>
    <source>
        <strain evidence="1">KACC 12607</strain>
    </source>
</reference>
<keyword evidence="2" id="KW-1185">Reference proteome</keyword>
<comment type="caution">
    <text evidence="1">The sequence shown here is derived from an EMBL/GenBank/DDBJ whole genome shotgun (WGS) entry which is preliminary data.</text>
</comment>
<dbReference type="Proteomes" id="UP000634011">
    <property type="component" value="Unassembled WGS sequence"/>
</dbReference>
<dbReference type="EMBL" id="JACOFV010000012">
    <property type="protein sequence ID" value="MBC3863046.1"/>
    <property type="molecule type" value="Genomic_DNA"/>
</dbReference>
<sequence length="251" mass="28662">MSKLMNFKEKQNLPLFNMLSDVMSSYDFINLNIDKATPDLVTWDKDLSSTLRTTMFITLYPTLAPDHWSIVSKMFIYSSYAADLALQLGLDDCSLPTNDWPKQSAVPILGFSPSGIRWEENSNLKDLAIQGNNYTLAHIREELIDVYDHYAAPILEIFGTVSGAANFLLNSPSLYKTKRFPVSRPRYALPQFPVWTAVLLIENGEFKVAMNVLEKWKNNEGNDQTFLATEYGRRINYKVEKLILFLNGKLN</sequence>
<accession>A0A923HNZ0</accession>
<evidence type="ECO:0000313" key="1">
    <source>
        <dbReference type="EMBL" id="MBC3863046.1"/>
    </source>
</evidence>
<dbReference type="RefSeq" id="WP_186912998.1">
    <property type="nucleotide sequence ID" value="NZ_JACOFV010000012.1"/>
</dbReference>
<gene>
    <name evidence="1" type="ORF">H8K32_13120</name>
</gene>
<name>A0A923HNZ0_9BURK</name>